<reference evidence="6" key="1">
    <citation type="submission" date="2020-07" db="EMBL/GenBank/DDBJ databases">
        <title>Multicomponent nature underlies the extraordinary mechanical properties of spider dragline silk.</title>
        <authorList>
            <person name="Kono N."/>
            <person name="Nakamura H."/>
            <person name="Mori M."/>
            <person name="Yoshida Y."/>
            <person name="Ohtoshi R."/>
            <person name="Malay A.D."/>
            <person name="Moran D.A.P."/>
            <person name="Tomita M."/>
            <person name="Numata K."/>
            <person name="Arakawa K."/>
        </authorList>
    </citation>
    <scope>NUCLEOTIDE SEQUENCE</scope>
</reference>
<sequence length="178" mass="19539">DPPGRILEGPLLAEHVPVVSDAGHLGHAAPATPRPDQGVRSRAPLGGHALRPGGHAEVSPALARCHRVQLPEGYCPLQTLILDPYSINLTCICVAETVGLCDVHPVEMLQDQAQCILGDYVRHKYPRQPTRFGRLLLLIPCLRAVSPQAVEKLFFKDTIGDIPIERLIGDMYHMERLE</sequence>
<name>A0A8X6GD28_TRICU</name>
<dbReference type="PROSITE" id="PS51843">
    <property type="entry name" value="NR_LBD"/>
    <property type="match status" value="1"/>
</dbReference>
<dbReference type="Pfam" id="PF00104">
    <property type="entry name" value="Hormone_recep"/>
    <property type="match status" value="1"/>
</dbReference>
<proteinExistence type="predicted"/>
<comment type="caution">
    <text evidence="6">The sequence shown here is derived from an EMBL/GenBank/DDBJ whole genome shotgun (WGS) entry which is preliminary data.</text>
</comment>
<evidence type="ECO:0000256" key="4">
    <source>
        <dbReference type="SAM" id="MobiDB-lite"/>
    </source>
</evidence>
<feature type="domain" description="NR LBD" evidence="5">
    <location>
        <begin position="1"/>
        <end position="175"/>
    </location>
</feature>
<accession>A0A8X6GD28</accession>
<dbReference type="PANTHER" id="PTHR24083">
    <property type="entry name" value="NUCLEAR HORMONE RECEPTOR"/>
    <property type="match status" value="1"/>
</dbReference>
<dbReference type="Proteomes" id="UP000887116">
    <property type="component" value="Unassembled WGS sequence"/>
</dbReference>
<evidence type="ECO:0000256" key="3">
    <source>
        <dbReference type="ARBA" id="ARBA00023170"/>
    </source>
</evidence>
<keyword evidence="3 6" id="KW-0675">Receptor</keyword>
<dbReference type="EMBL" id="BMAO01012237">
    <property type="protein sequence ID" value="GFQ79843.1"/>
    <property type="molecule type" value="Genomic_DNA"/>
</dbReference>
<feature type="non-terminal residue" evidence="6">
    <location>
        <position position="178"/>
    </location>
</feature>
<evidence type="ECO:0000313" key="7">
    <source>
        <dbReference type="Proteomes" id="UP000887116"/>
    </source>
</evidence>
<keyword evidence="2" id="KW-0804">Transcription</keyword>
<dbReference type="SUPFAM" id="SSF48508">
    <property type="entry name" value="Nuclear receptor ligand-binding domain"/>
    <property type="match status" value="1"/>
</dbReference>
<evidence type="ECO:0000313" key="6">
    <source>
        <dbReference type="EMBL" id="GFQ79843.1"/>
    </source>
</evidence>
<protein>
    <submittedName>
        <fullName evidence="6">Nuclear receptor subfamily 2 group E member 1</fullName>
    </submittedName>
</protein>
<dbReference type="InterPro" id="IPR000536">
    <property type="entry name" value="Nucl_hrmn_rcpt_lig-bd"/>
</dbReference>
<gene>
    <name evidence="6" type="primary">NR2E1</name>
    <name evidence="6" type="ORF">TNCT_672321</name>
</gene>
<dbReference type="AlphaFoldDB" id="A0A8X6GD28"/>
<organism evidence="6 7">
    <name type="scientific">Trichonephila clavata</name>
    <name type="common">Joro spider</name>
    <name type="synonym">Nephila clavata</name>
    <dbReference type="NCBI Taxonomy" id="2740835"/>
    <lineage>
        <taxon>Eukaryota</taxon>
        <taxon>Metazoa</taxon>
        <taxon>Ecdysozoa</taxon>
        <taxon>Arthropoda</taxon>
        <taxon>Chelicerata</taxon>
        <taxon>Arachnida</taxon>
        <taxon>Araneae</taxon>
        <taxon>Araneomorphae</taxon>
        <taxon>Entelegynae</taxon>
        <taxon>Araneoidea</taxon>
        <taxon>Nephilidae</taxon>
        <taxon>Trichonephila</taxon>
    </lineage>
</organism>
<dbReference type="InterPro" id="IPR050274">
    <property type="entry name" value="Nuclear_hormone_rcpt_NR2"/>
</dbReference>
<keyword evidence="7" id="KW-1185">Reference proteome</keyword>
<evidence type="ECO:0000256" key="2">
    <source>
        <dbReference type="ARBA" id="ARBA00023163"/>
    </source>
</evidence>
<dbReference type="OrthoDB" id="5873264at2759"/>
<feature type="region of interest" description="Disordered" evidence="4">
    <location>
        <begin position="23"/>
        <end position="54"/>
    </location>
</feature>
<keyword evidence="1" id="KW-0805">Transcription regulation</keyword>
<evidence type="ECO:0000256" key="1">
    <source>
        <dbReference type="ARBA" id="ARBA00023015"/>
    </source>
</evidence>
<dbReference type="Gene3D" id="1.10.565.10">
    <property type="entry name" value="Retinoid X Receptor"/>
    <property type="match status" value="1"/>
</dbReference>
<evidence type="ECO:0000259" key="5">
    <source>
        <dbReference type="PROSITE" id="PS51843"/>
    </source>
</evidence>
<dbReference type="InterPro" id="IPR035500">
    <property type="entry name" value="NHR-like_dom_sf"/>
</dbReference>